<reference evidence="3" key="1">
    <citation type="journal article" date="2019" name="Int. J. Syst. Evol. Microbiol.">
        <title>The Global Catalogue of Microorganisms (GCM) 10K type strain sequencing project: providing services to taxonomists for standard genome sequencing and annotation.</title>
        <authorList>
            <consortium name="The Broad Institute Genomics Platform"/>
            <consortium name="The Broad Institute Genome Sequencing Center for Infectious Disease"/>
            <person name="Wu L."/>
            <person name="Ma J."/>
        </authorList>
    </citation>
    <scope>NUCLEOTIDE SEQUENCE [LARGE SCALE GENOMIC DNA]</scope>
    <source>
        <strain evidence="3">CGMCC 4.7396</strain>
    </source>
</reference>
<sequence length="299" mass="33260">MRIPYRAIVIGAAALAVGALWRNQRRRGAEVSELTERFARFQEIQEATRDELASMPKSNRLLMRAWSRVVYAEIEDLLALYRDIGPDQALPPMHGWAAGPDLARFLYREVVEHGRSAVLECGSGSTTVILAYACRTIGAGRVVALEHDPKFAAATRKMLEERGLTKWAEVRDAPLTEVGVGDATWRWYDPASLVDGPFDLVLVDGPPGSTGPEARYPAVPVLLDRLADDALVVLDDARRADERAIGDRWVAEFDGFSLEWLDHDHGTLLLQRGTDDTEPSRRAVTAPRLPRTERPGERQ</sequence>
<organism evidence="2 3">
    <name type="scientific">Glycomyces rhizosphaerae</name>
    <dbReference type="NCBI Taxonomy" id="2054422"/>
    <lineage>
        <taxon>Bacteria</taxon>
        <taxon>Bacillati</taxon>
        <taxon>Actinomycetota</taxon>
        <taxon>Actinomycetes</taxon>
        <taxon>Glycomycetales</taxon>
        <taxon>Glycomycetaceae</taxon>
        <taxon>Glycomyces</taxon>
    </lineage>
</organism>
<keyword evidence="3" id="KW-1185">Reference proteome</keyword>
<dbReference type="CDD" id="cd02440">
    <property type="entry name" value="AdoMet_MTases"/>
    <property type="match status" value="1"/>
</dbReference>
<dbReference type="SUPFAM" id="SSF53335">
    <property type="entry name" value="S-adenosyl-L-methionine-dependent methyltransferases"/>
    <property type="match status" value="1"/>
</dbReference>
<name>A0ABV7PYR2_9ACTN</name>
<keyword evidence="2" id="KW-0489">Methyltransferase</keyword>
<dbReference type="GO" id="GO:0032259">
    <property type="term" value="P:methylation"/>
    <property type="evidence" value="ECO:0007669"/>
    <property type="project" value="UniProtKB-KW"/>
</dbReference>
<feature type="region of interest" description="Disordered" evidence="1">
    <location>
        <begin position="271"/>
        <end position="299"/>
    </location>
</feature>
<protein>
    <submittedName>
        <fullName evidence="2">O-methyltransferase</fullName>
        <ecNumber evidence="2">2.1.1.-</ecNumber>
    </submittedName>
</protein>
<keyword evidence="2" id="KW-0808">Transferase</keyword>
<evidence type="ECO:0000256" key="1">
    <source>
        <dbReference type="SAM" id="MobiDB-lite"/>
    </source>
</evidence>
<accession>A0ABV7PYR2</accession>
<dbReference type="EMBL" id="JBHRWO010000012">
    <property type="protein sequence ID" value="MFC3493705.1"/>
    <property type="molecule type" value="Genomic_DNA"/>
</dbReference>
<feature type="compositionally biased region" description="Basic and acidic residues" evidence="1">
    <location>
        <begin position="290"/>
        <end position="299"/>
    </location>
</feature>
<dbReference type="InterPro" id="IPR029063">
    <property type="entry name" value="SAM-dependent_MTases_sf"/>
</dbReference>
<gene>
    <name evidence="2" type="ORF">ACFO8M_14585</name>
</gene>
<dbReference type="EC" id="2.1.1.-" evidence="2"/>
<dbReference type="GO" id="GO:0008168">
    <property type="term" value="F:methyltransferase activity"/>
    <property type="evidence" value="ECO:0007669"/>
    <property type="project" value="UniProtKB-KW"/>
</dbReference>
<comment type="caution">
    <text evidence="2">The sequence shown here is derived from an EMBL/GenBank/DDBJ whole genome shotgun (WGS) entry which is preliminary data.</text>
</comment>
<dbReference type="RefSeq" id="WP_387976612.1">
    <property type="nucleotide sequence ID" value="NZ_JBHRWO010000012.1"/>
</dbReference>
<evidence type="ECO:0000313" key="3">
    <source>
        <dbReference type="Proteomes" id="UP001595712"/>
    </source>
</evidence>
<evidence type="ECO:0000313" key="2">
    <source>
        <dbReference type="EMBL" id="MFC3493705.1"/>
    </source>
</evidence>
<dbReference type="Gene3D" id="3.40.50.150">
    <property type="entry name" value="Vaccinia Virus protein VP39"/>
    <property type="match status" value="1"/>
</dbReference>
<proteinExistence type="predicted"/>
<dbReference type="Proteomes" id="UP001595712">
    <property type="component" value="Unassembled WGS sequence"/>
</dbReference>
<dbReference type="Pfam" id="PF13578">
    <property type="entry name" value="Methyltransf_24"/>
    <property type="match status" value="1"/>
</dbReference>